<name>A0ABT6AX77_9BURK</name>
<dbReference type="PROSITE" id="PS50887">
    <property type="entry name" value="GGDEF"/>
    <property type="match status" value="1"/>
</dbReference>
<evidence type="ECO:0000256" key="2">
    <source>
        <dbReference type="ARBA" id="ARBA00034247"/>
    </source>
</evidence>
<feature type="domain" description="GGDEF" evidence="3">
    <location>
        <begin position="55"/>
        <end position="185"/>
    </location>
</feature>
<gene>
    <name evidence="4" type="ORF">P3W85_28435</name>
</gene>
<protein>
    <recommendedName>
        <fullName evidence="1">diguanylate cyclase</fullName>
        <ecNumber evidence="1">2.7.7.65</ecNumber>
    </recommendedName>
</protein>
<dbReference type="Pfam" id="PF00990">
    <property type="entry name" value="GGDEF"/>
    <property type="match status" value="1"/>
</dbReference>
<dbReference type="NCBIfam" id="TIGR00254">
    <property type="entry name" value="GGDEF"/>
    <property type="match status" value="1"/>
</dbReference>
<dbReference type="RefSeq" id="WP_276267204.1">
    <property type="nucleotide sequence ID" value="NZ_JARJLM010000464.1"/>
</dbReference>
<evidence type="ECO:0000256" key="1">
    <source>
        <dbReference type="ARBA" id="ARBA00012528"/>
    </source>
</evidence>
<dbReference type="EC" id="2.7.7.65" evidence="1"/>
<dbReference type="SUPFAM" id="SSF55073">
    <property type="entry name" value="Nucleotide cyclase"/>
    <property type="match status" value="1"/>
</dbReference>
<organism evidence="4 5">
    <name type="scientific">Cupriavidus basilensis</name>
    <dbReference type="NCBI Taxonomy" id="68895"/>
    <lineage>
        <taxon>Bacteria</taxon>
        <taxon>Pseudomonadati</taxon>
        <taxon>Pseudomonadota</taxon>
        <taxon>Betaproteobacteria</taxon>
        <taxon>Burkholderiales</taxon>
        <taxon>Burkholderiaceae</taxon>
        <taxon>Cupriavidus</taxon>
    </lineage>
</organism>
<dbReference type="SMART" id="SM00267">
    <property type="entry name" value="GGDEF"/>
    <property type="match status" value="1"/>
</dbReference>
<dbReference type="PANTHER" id="PTHR45138">
    <property type="entry name" value="REGULATORY COMPONENTS OF SENSORY TRANSDUCTION SYSTEM"/>
    <property type="match status" value="1"/>
</dbReference>
<accession>A0ABT6AX77</accession>
<dbReference type="Gene3D" id="3.30.70.270">
    <property type="match status" value="1"/>
</dbReference>
<comment type="catalytic activity">
    <reaction evidence="2">
        <text>2 GTP = 3',3'-c-di-GMP + 2 diphosphate</text>
        <dbReference type="Rhea" id="RHEA:24898"/>
        <dbReference type="ChEBI" id="CHEBI:33019"/>
        <dbReference type="ChEBI" id="CHEBI:37565"/>
        <dbReference type="ChEBI" id="CHEBI:58805"/>
        <dbReference type="EC" id="2.7.7.65"/>
    </reaction>
</comment>
<dbReference type="PANTHER" id="PTHR45138:SF9">
    <property type="entry name" value="DIGUANYLATE CYCLASE DGCM-RELATED"/>
    <property type="match status" value="1"/>
</dbReference>
<dbReference type="Proteomes" id="UP001216674">
    <property type="component" value="Unassembled WGS sequence"/>
</dbReference>
<evidence type="ECO:0000313" key="4">
    <source>
        <dbReference type="EMBL" id="MDF3836847.1"/>
    </source>
</evidence>
<comment type="caution">
    <text evidence="4">The sequence shown here is derived from an EMBL/GenBank/DDBJ whole genome shotgun (WGS) entry which is preliminary data.</text>
</comment>
<keyword evidence="5" id="KW-1185">Reference proteome</keyword>
<dbReference type="InterPro" id="IPR000160">
    <property type="entry name" value="GGDEF_dom"/>
</dbReference>
<dbReference type="InterPro" id="IPR050469">
    <property type="entry name" value="Diguanylate_Cyclase"/>
</dbReference>
<evidence type="ECO:0000259" key="3">
    <source>
        <dbReference type="PROSITE" id="PS50887"/>
    </source>
</evidence>
<reference evidence="4 5" key="1">
    <citation type="submission" date="2023-03" db="EMBL/GenBank/DDBJ databases">
        <title>Draft assemblies of triclosan tolerant bacteria isolated from returned activated sludge.</title>
        <authorList>
            <person name="Van Hamelsveld S."/>
        </authorList>
    </citation>
    <scope>NUCLEOTIDE SEQUENCE [LARGE SCALE GENOMIC DNA]</scope>
    <source>
        <strain evidence="4 5">GW210010_S58</strain>
    </source>
</reference>
<sequence>MDLALSVAFMLVVTRRVHLGLETLSRTDPLTQLLNRRALYDAGKVELARMHDHGDEMTLLLIDLDHFKRINDSLGHAEGDRVLTDFSAMLKRELPANAYPGRFGGEEFLVLLPHTGMGAALGLAERLRATSSRYFGRRVADLTISIGVACVDKADARLDTAIGRADRALYRAKSAGRNRVEGVMEAA</sequence>
<dbReference type="InterPro" id="IPR043128">
    <property type="entry name" value="Rev_trsase/Diguanyl_cyclase"/>
</dbReference>
<dbReference type="EMBL" id="JARJLM010000464">
    <property type="protein sequence ID" value="MDF3836847.1"/>
    <property type="molecule type" value="Genomic_DNA"/>
</dbReference>
<dbReference type="CDD" id="cd01949">
    <property type="entry name" value="GGDEF"/>
    <property type="match status" value="1"/>
</dbReference>
<evidence type="ECO:0000313" key="5">
    <source>
        <dbReference type="Proteomes" id="UP001216674"/>
    </source>
</evidence>
<dbReference type="InterPro" id="IPR029787">
    <property type="entry name" value="Nucleotide_cyclase"/>
</dbReference>
<proteinExistence type="predicted"/>